<dbReference type="EMBL" id="SDIL01000183">
    <property type="protein sequence ID" value="RXK34838.1"/>
    <property type="molecule type" value="Genomic_DNA"/>
</dbReference>
<feature type="compositionally biased region" description="Low complexity" evidence="1">
    <location>
        <begin position="85"/>
        <end position="94"/>
    </location>
</feature>
<name>A0A4Q1B800_TREME</name>
<evidence type="ECO:0000313" key="3">
    <source>
        <dbReference type="Proteomes" id="UP000289152"/>
    </source>
</evidence>
<dbReference type="VEuPathDB" id="FungiDB:TREMEDRAFT_71589"/>
<dbReference type="Proteomes" id="UP000289152">
    <property type="component" value="Unassembled WGS sequence"/>
</dbReference>
<evidence type="ECO:0000256" key="1">
    <source>
        <dbReference type="SAM" id="MobiDB-lite"/>
    </source>
</evidence>
<evidence type="ECO:0000313" key="2">
    <source>
        <dbReference type="EMBL" id="RXK34838.1"/>
    </source>
</evidence>
<dbReference type="PANTHER" id="PTHR42100:SF1">
    <property type="entry name" value="OXIDOREDUCTASE 178 KDA SUBUNIT, PUTATIVE (AFU_ORTHOLOGUE AFUA_8G04320)-RELATED"/>
    <property type="match status" value="1"/>
</dbReference>
<dbReference type="InParanoid" id="A0A4Q1B800"/>
<gene>
    <name evidence="2" type="ORF">M231_07900</name>
</gene>
<comment type="caution">
    <text evidence="2">The sequence shown here is derived from an EMBL/GenBank/DDBJ whole genome shotgun (WGS) entry which is preliminary data.</text>
</comment>
<feature type="region of interest" description="Disordered" evidence="1">
    <location>
        <begin position="85"/>
        <end position="104"/>
    </location>
</feature>
<proteinExistence type="predicted"/>
<dbReference type="OrthoDB" id="2120038at2759"/>
<dbReference type="AlphaFoldDB" id="A0A4Q1B800"/>
<feature type="region of interest" description="Disordered" evidence="1">
    <location>
        <begin position="27"/>
        <end position="52"/>
    </location>
</feature>
<dbReference type="PANTHER" id="PTHR42100">
    <property type="entry name" value="OXIDOREDUCTASE 178 KDA SUBUNIT, PUTATIVE (AFU_ORTHOLOGUE AFUA_8G04320)-RELATED"/>
    <property type="match status" value="1"/>
</dbReference>
<organism evidence="2 3">
    <name type="scientific">Tremella mesenterica</name>
    <name type="common">Jelly fungus</name>
    <dbReference type="NCBI Taxonomy" id="5217"/>
    <lineage>
        <taxon>Eukaryota</taxon>
        <taxon>Fungi</taxon>
        <taxon>Dikarya</taxon>
        <taxon>Basidiomycota</taxon>
        <taxon>Agaricomycotina</taxon>
        <taxon>Tremellomycetes</taxon>
        <taxon>Tremellales</taxon>
        <taxon>Tremellaceae</taxon>
        <taxon>Tremella</taxon>
    </lineage>
</organism>
<dbReference type="InterPro" id="IPR034444">
    <property type="entry name" value="Nuo17.8"/>
</dbReference>
<dbReference type="STRING" id="5217.A0A4Q1B800"/>
<keyword evidence="3" id="KW-1185">Reference proteome</keyword>
<feature type="compositionally biased region" description="Basic and acidic residues" evidence="1">
    <location>
        <begin position="36"/>
        <end position="47"/>
    </location>
</feature>
<sequence>MIRSLSQVKGQRSLAFSAIPLRQLSASAVSRASHHDHHEQHHGHGQEESSDVYTTESFLSPAWRNTFILIAASLVIYPYLPSPAKTPASPSTSPEAFSRTAQDSNAPLVTRLMARITPEAEVWTKRNDKHLELTKEMAEQRLLFQEAERPKIWRMRYPR</sequence>
<accession>A0A4Q1B800</accession>
<dbReference type="GO" id="GO:0005739">
    <property type="term" value="C:mitochondrion"/>
    <property type="evidence" value="ECO:0007669"/>
    <property type="project" value="InterPro"/>
</dbReference>
<reference evidence="2 3" key="1">
    <citation type="submission" date="2016-06" db="EMBL/GenBank/DDBJ databases">
        <title>Evolution of pathogenesis and genome organization in the Tremellales.</title>
        <authorList>
            <person name="Cuomo C."/>
            <person name="Litvintseva A."/>
            <person name="Heitman J."/>
            <person name="Chen Y."/>
            <person name="Sun S."/>
            <person name="Springer D."/>
            <person name="Dromer F."/>
            <person name="Young S."/>
            <person name="Zeng Q."/>
            <person name="Chapman S."/>
            <person name="Gujja S."/>
            <person name="Saif S."/>
            <person name="Birren B."/>
        </authorList>
    </citation>
    <scope>NUCLEOTIDE SEQUENCE [LARGE SCALE GENOMIC DNA]</scope>
    <source>
        <strain evidence="2 3">ATCC 28783</strain>
    </source>
</reference>
<protein>
    <submittedName>
        <fullName evidence="2">Uncharacterized protein</fullName>
    </submittedName>
</protein>